<feature type="binding site" evidence="12">
    <location>
        <position position="105"/>
    </location>
    <ligand>
        <name>Mg(2+)</name>
        <dbReference type="ChEBI" id="CHEBI:18420"/>
    </ligand>
</feature>
<proteinExistence type="inferred from homology"/>
<dbReference type="STRING" id="1936003.STSP2_02059"/>
<dbReference type="EC" id="3.1.3.45" evidence="5"/>
<keyword evidence="9 12" id="KW-0460">Magnesium</keyword>
<keyword evidence="7 12" id="KW-0479">Metal-binding</keyword>
<dbReference type="SFLD" id="SFLDG01136">
    <property type="entry name" value="C1.6:_Phosphoserine_Phosphatas"/>
    <property type="match status" value="1"/>
</dbReference>
<evidence type="ECO:0000256" key="10">
    <source>
        <dbReference type="ARBA" id="ARBA00022985"/>
    </source>
</evidence>
<dbReference type="GO" id="GO:0046872">
    <property type="term" value="F:metal ion binding"/>
    <property type="evidence" value="ECO:0007669"/>
    <property type="project" value="UniProtKB-KW"/>
</dbReference>
<dbReference type="SFLD" id="SFLDG01138">
    <property type="entry name" value="C1.6.2:_Deoxy-d-mannose-octulo"/>
    <property type="match status" value="1"/>
</dbReference>
<evidence type="ECO:0000256" key="1">
    <source>
        <dbReference type="ARBA" id="ARBA00000898"/>
    </source>
</evidence>
<dbReference type="GO" id="GO:0008781">
    <property type="term" value="F:N-acylneuraminate cytidylyltransferase activity"/>
    <property type="evidence" value="ECO:0007669"/>
    <property type="project" value="TreeGrafter"/>
</dbReference>
<dbReference type="RefSeq" id="WP_205847862.1">
    <property type="nucleotide sequence ID" value="NZ_CP019791.1"/>
</dbReference>
<evidence type="ECO:0000256" key="9">
    <source>
        <dbReference type="ARBA" id="ARBA00022842"/>
    </source>
</evidence>
<dbReference type="SFLD" id="SFLDS00003">
    <property type="entry name" value="Haloacid_Dehalogenase"/>
    <property type="match status" value="1"/>
</dbReference>
<evidence type="ECO:0000256" key="3">
    <source>
        <dbReference type="ARBA" id="ARBA00005893"/>
    </source>
</evidence>
<evidence type="ECO:0000313" key="14">
    <source>
        <dbReference type="Proteomes" id="UP000189674"/>
    </source>
</evidence>
<dbReference type="CDD" id="cd01630">
    <property type="entry name" value="HAD_KDO-like"/>
    <property type="match status" value="1"/>
</dbReference>
<dbReference type="PIRSF" id="PIRSF006118">
    <property type="entry name" value="KDO8-P_Ptase"/>
    <property type="match status" value="1"/>
</dbReference>
<evidence type="ECO:0000256" key="6">
    <source>
        <dbReference type="ARBA" id="ARBA00020092"/>
    </source>
</evidence>
<protein>
    <recommendedName>
        <fullName evidence="6">3-deoxy-D-manno-octulosonate 8-phosphate phosphatase KdsC</fullName>
        <ecNumber evidence="5">3.1.3.45</ecNumber>
    </recommendedName>
    <alternativeName>
        <fullName evidence="11">KDO 8-P phosphatase</fullName>
    </alternativeName>
</protein>
<gene>
    <name evidence="13" type="primary">kdsC</name>
    <name evidence="13" type="ORF">STSP2_02059</name>
</gene>
<evidence type="ECO:0000313" key="13">
    <source>
        <dbReference type="EMBL" id="AQT68883.1"/>
    </source>
</evidence>
<comment type="catalytic activity">
    <reaction evidence="1">
        <text>3-deoxy-alpha-D-manno-2-octulosonate-8-phosphate + H2O = 3-deoxy-alpha-D-manno-oct-2-ulosonate + phosphate</text>
        <dbReference type="Rhea" id="RHEA:11500"/>
        <dbReference type="ChEBI" id="CHEBI:15377"/>
        <dbReference type="ChEBI" id="CHEBI:43474"/>
        <dbReference type="ChEBI" id="CHEBI:85985"/>
        <dbReference type="ChEBI" id="CHEBI:85986"/>
        <dbReference type="EC" id="3.1.3.45"/>
    </reaction>
</comment>
<dbReference type="SUPFAM" id="SSF56784">
    <property type="entry name" value="HAD-like"/>
    <property type="match status" value="1"/>
</dbReference>
<accession>A0A1U9NLS8</accession>
<name>A0A1U9NLS8_9BACT</name>
<dbReference type="FunFam" id="3.40.50.1000:FF:000029">
    <property type="entry name" value="3-deoxy-D-manno-octulosonate 8-phosphate phosphatase KdsC"/>
    <property type="match status" value="1"/>
</dbReference>
<dbReference type="NCBIfam" id="TIGR01670">
    <property type="entry name" value="KdsC-phosphatas"/>
    <property type="match status" value="1"/>
</dbReference>
<dbReference type="InterPro" id="IPR010023">
    <property type="entry name" value="KdsC_fam"/>
</dbReference>
<evidence type="ECO:0000256" key="4">
    <source>
        <dbReference type="ARBA" id="ARBA00011881"/>
    </source>
</evidence>
<dbReference type="GO" id="GO:0019143">
    <property type="term" value="F:3-deoxy-manno-octulosonate-8-phosphatase activity"/>
    <property type="evidence" value="ECO:0007669"/>
    <property type="project" value="UniProtKB-EC"/>
</dbReference>
<dbReference type="AlphaFoldDB" id="A0A1U9NLS8"/>
<evidence type="ECO:0000256" key="2">
    <source>
        <dbReference type="ARBA" id="ARBA00001946"/>
    </source>
</evidence>
<evidence type="ECO:0000256" key="7">
    <source>
        <dbReference type="ARBA" id="ARBA00022723"/>
    </source>
</evidence>
<keyword evidence="10" id="KW-0448">Lipopolysaccharide biosynthesis</keyword>
<sequence>MDFSNIKMLVMDVDGVLTEGTVVIHEDGSESKFFSLVDGHGIKMWQRAGFRTALISGRASNATTVRAEQLGIEHVQQGCKKKLPAFEKLLDDMDMNADEVVYMGDDLLDLPLVRRAAFGVAVANAVNELKEHADYVTDKPGGRGAVREVIELVLKSTGHWDELMQRYLV</sequence>
<evidence type="ECO:0000256" key="8">
    <source>
        <dbReference type="ARBA" id="ARBA00022801"/>
    </source>
</evidence>
<dbReference type="PANTHER" id="PTHR21485">
    <property type="entry name" value="HAD SUPERFAMILY MEMBERS CMAS AND KDSC"/>
    <property type="match status" value="1"/>
</dbReference>
<dbReference type="InterPro" id="IPR036412">
    <property type="entry name" value="HAD-like_sf"/>
</dbReference>
<dbReference type="KEGG" id="alus:STSP2_02059"/>
<comment type="cofactor">
    <cofactor evidence="2 12">
        <name>Mg(2+)</name>
        <dbReference type="ChEBI" id="CHEBI:18420"/>
    </cofactor>
</comment>
<dbReference type="GO" id="GO:0009103">
    <property type="term" value="P:lipopolysaccharide biosynthetic process"/>
    <property type="evidence" value="ECO:0007669"/>
    <property type="project" value="UniProtKB-KW"/>
</dbReference>
<evidence type="ECO:0000256" key="11">
    <source>
        <dbReference type="ARBA" id="ARBA00031051"/>
    </source>
</evidence>
<keyword evidence="14" id="KW-1185">Reference proteome</keyword>
<dbReference type="Gene3D" id="3.40.50.1000">
    <property type="entry name" value="HAD superfamily/HAD-like"/>
    <property type="match status" value="1"/>
</dbReference>
<dbReference type="EMBL" id="CP019791">
    <property type="protein sequence ID" value="AQT68883.1"/>
    <property type="molecule type" value="Genomic_DNA"/>
</dbReference>
<feature type="binding site" evidence="12">
    <location>
        <position position="12"/>
    </location>
    <ligand>
        <name>Mg(2+)</name>
        <dbReference type="ChEBI" id="CHEBI:18420"/>
    </ligand>
</feature>
<dbReference type="InterPro" id="IPR023214">
    <property type="entry name" value="HAD_sf"/>
</dbReference>
<keyword evidence="8 13" id="KW-0378">Hydrolase</keyword>
<comment type="similarity">
    <text evidence="3">Belongs to the KdsC family.</text>
</comment>
<evidence type="ECO:0000256" key="12">
    <source>
        <dbReference type="PIRSR" id="PIRSR006118-2"/>
    </source>
</evidence>
<evidence type="ECO:0000256" key="5">
    <source>
        <dbReference type="ARBA" id="ARBA00013066"/>
    </source>
</evidence>
<dbReference type="Pfam" id="PF08282">
    <property type="entry name" value="Hydrolase_3"/>
    <property type="match status" value="1"/>
</dbReference>
<organism evidence="13 14">
    <name type="scientific">Anaerohalosphaera lusitana</name>
    <dbReference type="NCBI Taxonomy" id="1936003"/>
    <lineage>
        <taxon>Bacteria</taxon>
        <taxon>Pseudomonadati</taxon>
        <taxon>Planctomycetota</taxon>
        <taxon>Phycisphaerae</taxon>
        <taxon>Sedimentisphaerales</taxon>
        <taxon>Anaerohalosphaeraceae</taxon>
        <taxon>Anaerohalosphaera</taxon>
    </lineage>
</organism>
<dbReference type="Proteomes" id="UP000189674">
    <property type="component" value="Chromosome"/>
</dbReference>
<comment type="subunit">
    <text evidence="4">Homotetramer.</text>
</comment>
<dbReference type="PANTHER" id="PTHR21485:SF6">
    <property type="entry name" value="N-ACYLNEURAMINATE CYTIDYLYLTRANSFERASE-RELATED"/>
    <property type="match status" value="1"/>
</dbReference>
<reference evidence="14" key="1">
    <citation type="submission" date="2017-02" db="EMBL/GenBank/DDBJ databases">
        <title>Comparative genomics and description of representatives of a novel lineage of planctomycetes thriving in anoxic sediments.</title>
        <authorList>
            <person name="Spring S."/>
            <person name="Bunk B."/>
            <person name="Sproer C."/>
        </authorList>
    </citation>
    <scope>NUCLEOTIDE SEQUENCE [LARGE SCALE GENOMIC DNA]</scope>
    <source>
        <strain evidence="14">ST-NAGAB-D1</strain>
    </source>
</reference>
<feature type="binding site" evidence="12">
    <location>
        <position position="14"/>
    </location>
    <ligand>
        <name>substrate</name>
    </ligand>
</feature>
<dbReference type="InterPro" id="IPR050793">
    <property type="entry name" value="CMP-NeuNAc_synthase"/>
</dbReference>